<dbReference type="FunFam" id="3.30.830.10:FF:000034">
    <property type="entry name" value="presequence protease 1, chloroplastic/mitochondrial"/>
    <property type="match status" value="1"/>
</dbReference>
<reference evidence="4" key="2">
    <citation type="submission" date="2016-01" db="EMBL/GenBank/DDBJ databases">
        <authorList>
            <person name="Poehlein A."/>
            <person name="Schlien K."/>
            <person name="Gottschalk G."/>
            <person name="Buckel W."/>
            <person name="Daniel R."/>
        </authorList>
    </citation>
    <scope>NUCLEOTIDE SEQUENCE [LARGE SCALE GENOMIC DNA]</scope>
    <source>
        <strain evidence="4">X2</strain>
    </source>
</reference>
<dbReference type="Gene3D" id="3.30.830.10">
    <property type="entry name" value="Metalloenzyme, LuxS/M16 peptidase-like"/>
    <property type="match status" value="4"/>
</dbReference>
<dbReference type="EMBL" id="CP014223">
    <property type="protein sequence ID" value="AMJ41142.1"/>
    <property type="molecule type" value="Genomic_DNA"/>
</dbReference>
<dbReference type="Proteomes" id="UP000068026">
    <property type="component" value="Chromosome"/>
</dbReference>
<dbReference type="InterPro" id="IPR011249">
    <property type="entry name" value="Metalloenz_LuxS/M16"/>
</dbReference>
<protein>
    <submittedName>
        <fullName evidence="2">Peptidase M16C associated</fullName>
    </submittedName>
</protein>
<evidence type="ECO:0000259" key="1">
    <source>
        <dbReference type="SMART" id="SM01264"/>
    </source>
</evidence>
<dbReference type="Pfam" id="PF08367">
    <property type="entry name" value="M16C_assoc"/>
    <property type="match status" value="1"/>
</dbReference>
<evidence type="ECO:0000313" key="2">
    <source>
        <dbReference type="EMBL" id="AMJ41142.1"/>
    </source>
</evidence>
<accession>A0A0X1U891</accession>
<dbReference type="KEGG" id="cpro:CPRO_15490"/>
<dbReference type="SMART" id="SM01264">
    <property type="entry name" value="M16C_associated"/>
    <property type="match status" value="1"/>
</dbReference>
<dbReference type="InterPro" id="IPR011765">
    <property type="entry name" value="Pept_M16_N"/>
</dbReference>
<reference evidence="3" key="3">
    <citation type="submission" date="2016-11" db="EMBL/GenBank/DDBJ databases">
        <authorList>
            <person name="Varghese N."/>
            <person name="Submissions S."/>
        </authorList>
    </citation>
    <scope>NUCLEOTIDE SEQUENCE</scope>
    <source>
        <strain evidence="3">DSM 1682</strain>
    </source>
</reference>
<keyword evidence="4" id="KW-1185">Reference proteome</keyword>
<dbReference type="Pfam" id="PF05193">
    <property type="entry name" value="Peptidase_M16_C"/>
    <property type="match status" value="1"/>
</dbReference>
<feature type="domain" description="Peptidase M16C associated" evidence="1">
    <location>
        <begin position="459"/>
        <end position="707"/>
    </location>
</feature>
<proteinExistence type="predicted"/>
<dbReference type="PANTHER" id="PTHR43016">
    <property type="entry name" value="PRESEQUENCE PROTEASE"/>
    <property type="match status" value="1"/>
</dbReference>
<evidence type="ECO:0000313" key="3">
    <source>
        <dbReference type="EMBL" id="SHE64524.1"/>
    </source>
</evidence>
<evidence type="ECO:0000313" key="4">
    <source>
        <dbReference type="Proteomes" id="UP000068026"/>
    </source>
</evidence>
<organism evidence="3 5">
    <name type="scientific">Anaerotignum propionicum DSM 1682</name>
    <dbReference type="NCBI Taxonomy" id="991789"/>
    <lineage>
        <taxon>Bacteria</taxon>
        <taxon>Bacillati</taxon>
        <taxon>Bacillota</taxon>
        <taxon>Clostridia</taxon>
        <taxon>Lachnospirales</taxon>
        <taxon>Anaerotignaceae</taxon>
        <taxon>Anaerotignum</taxon>
    </lineage>
</organism>
<dbReference type="InterPro" id="IPR055130">
    <property type="entry name" value="PreP_C"/>
</dbReference>
<reference evidence="5" key="4">
    <citation type="submission" date="2016-11" db="EMBL/GenBank/DDBJ databases">
        <authorList>
            <person name="Jaros S."/>
            <person name="Januszkiewicz K."/>
            <person name="Wedrychowicz H."/>
        </authorList>
    </citation>
    <scope>NUCLEOTIDE SEQUENCE [LARGE SCALE GENOMIC DNA]</scope>
    <source>
        <strain evidence="5">DSM 1682</strain>
    </source>
</reference>
<reference evidence="2 4" key="1">
    <citation type="journal article" date="2016" name="Genome Announc.">
        <title>Complete Genome Sequence of the Amino Acid-Fermenting Clostridium propionicum X2 (DSM 1682).</title>
        <authorList>
            <person name="Poehlein A."/>
            <person name="Schlien K."/>
            <person name="Chowdhury N.P."/>
            <person name="Gottschalk G."/>
            <person name="Buckel W."/>
            <person name="Daniel R."/>
        </authorList>
    </citation>
    <scope>NUCLEOTIDE SEQUENCE [LARGE SCALE GENOMIC DNA]</scope>
    <source>
        <strain evidence="2 4">X2</strain>
    </source>
</reference>
<dbReference type="SUPFAM" id="SSF63411">
    <property type="entry name" value="LuxS/MPP-like metallohydrolase"/>
    <property type="match status" value="4"/>
</dbReference>
<gene>
    <name evidence="2" type="ORF">CPRO_15490</name>
    <name evidence="3" type="ORF">SAMN02745151_01359</name>
</gene>
<dbReference type="Pfam" id="PF00675">
    <property type="entry name" value="Peptidase_M16"/>
    <property type="match status" value="1"/>
</dbReference>
<dbReference type="Pfam" id="PF22516">
    <property type="entry name" value="PreP_C"/>
    <property type="match status" value="1"/>
</dbReference>
<dbReference type="OrthoDB" id="9762027at2"/>
<dbReference type="Proteomes" id="UP000184204">
    <property type="component" value="Unassembled WGS sequence"/>
</dbReference>
<dbReference type="RefSeq" id="WP_066049860.1">
    <property type="nucleotide sequence ID" value="NZ_CP014223.1"/>
</dbReference>
<name>A0A0X1U891_ANAPI</name>
<dbReference type="InterPro" id="IPR013578">
    <property type="entry name" value="Peptidase_M16C_assoc"/>
</dbReference>
<dbReference type="EMBL" id="FQUA01000004">
    <property type="protein sequence ID" value="SHE64524.1"/>
    <property type="molecule type" value="Genomic_DNA"/>
</dbReference>
<dbReference type="GO" id="GO:0016485">
    <property type="term" value="P:protein processing"/>
    <property type="evidence" value="ECO:0007669"/>
    <property type="project" value="TreeGrafter"/>
</dbReference>
<dbReference type="GO" id="GO:0004222">
    <property type="term" value="F:metalloendopeptidase activity"/>
    <property type="evidence" value="ECO:0007669"/>
    <property type="project" value="TreeGrafter"/>
</dbReference>
<dbReference type="AlphaFoldDB" id="A0A0X1U891"/>
<dbReference type="GO" id="GO:0046872">
    <property type="term" value="F:metal ion binding"/>
    <property type="evidence" value="ECO:0007669"/>
    <property type="project" value="InterPro"/>
</dbReference>
<dbReference type="PANTHER" id="PTHR43016:SF13">
    <property type="entry name" value="PRESEQUENCE PROTEASE, MITOCHONDRIAL"/>
    <property type="match status" value="1"/>
</dbReference>
<sequence length="969" mass="111282">MELKLNSIMHGFLLKDKEVISDIHGEGYLFEHLKSGARLIYIKAKDENKVFSISFKTPPEDDCGTPHILEHSVLCGSRKYASKDPFNELAKGSLNTFLNALTYADKTMYPIASCNEEDFHNLMDVYLDAVFYPNIYTKKEIFMQEGWRYIVNEETGELNVTGVVYNEMKGALSDPESLLQGAISRNLFGKTTYGFESGGDPATIPNLTYESFLAFHKKYYHPSNSYIYLYGDMDIERCLKHIGDEYLNDFMRTIELPEILETKATYLQKLSKETFPTDSDEDTGYLAYSVNVGLCTDEELTMALQALSYVLLETNASVIKTALMEAKICDDVEGWFDSSTYEMLFSIVAKNADLSKVSEFEKTINQTLERILKDGLDKELLTSSLRRLSFLLKEEDYGSTPKGLIYGMKLMKSWLHGKNPFFCLRHFETLEKLKDPNYEWNILVEKNILHNTKKNILVFSPDKHKEKEIQDEFLKKMHDKKDSFTENDIKQIKEDTKKLEIFQHTEDTPEILEQIPILQLSQINPAPSIPVYTKSRVGEGKQIFVPLQSNGIIYLKLHFDVDCLNEELLPYAGLLTDVLGKLDTIKYSYQELPMVTNEVFGGLSFQNDVFSKNTEDYTGFLTVKSKFLKEDIAKVAELTKEILLNTKFDSLNSLQKIVRAAKIKGENYLLNYSHLEAIHFSVGQLSNGGKINEITSGIDYFHFLVKIDKMLSETPEVVINNLKKAANCLFTQKSFHISFGCEEEDINKAISMRDFIYENLDPGSNSKFEKFSFDKNSSSLAFTANSTVQYNIFAADFKKLGYSYNGKLQVLRTILNLEYLWNEVRVKGGAYGSGCSFQQNGICYFYSYRDPNVTETYKIYKNLWKKLETFNATDREMTKYILGTINRLDQPKTNAEKLNDAINKEYRDFPEDFEIMERNQIIHTTKNDVLEFTDLLKDISLLRNYCTIGGEGKILANKEFFDTIQKLIP</sequence>
<evidence type="ECO:0000313" key="5">
    <source>
        <dbReference type="Proteomes" id="UP000184204"/>
    </source>
</evidence>
<dbReference type="InterPro" id="IPR007863">
    <property type="entry name" value="Peptidase_M16_C"/>
</dbReference>